<sequence length="46" mass="4999">MEAVHTVNVGAFGGGRNRYLTARDDRGGSTRLRIGTCNPIEEHIPC</sequence>
<keyword evidence="1" id="KW-0614">Plasmid</keyword>
<proteinExistence type="predicted"/>
<organism evidence="1">
    <name type="scientific">Rhizobium meliloti</name>
    <name type="common">Ensifer meliloti</name>
    <name type="synonym">Sinorhizobium meliloti</name>
    <dbReference type="NCBI Taxonomy" id="382"/>
    <lineage>
        <taxon>Bacteria</taxon>
        <taxon>Pseudomonadati</taxon>
        <taxon>Pseudomonadota</taxon>
        <taxon>Alphaproteobacteria</taxon>
        <taxon>Hyphomicrobiales</taxon>
        <taxon>Rhizobiaceae</taxon>
        <taxon>Sinorhizobium/Ensifer group</taxon>
        <taxon>Sinorhizobium</taxon>
    </lineage>
</organism>
<geneLocation type="plasmid" evidence="1">
    <name>pHRC017</name>
</geneLocation>
<accession>I2E1G4</accession>
<dbReference type="AlphaFoldDB" id="I2E1G4"/>
<reference evidence="1" key="1">
    <citation type="journal article" date="2012" name="Mol. Plant Microbe Interact.">
        <title>Rhizobial plasmids that cause impaired symbiotic nitrogen fixation and enhanced host invasion.</title>
        <authorList>
            <person name="Crook M.B."/>
            <person name="Lindsay D.P."/>
            <person name="Biggs M.B."/>
            <person name="Bentley J.S."/>
            <person name="Price J.C."/>
            <person name="Clement S.C."/>
            <person name="Clement M.J."/>
            <person name="Long S.R."/>
            <person name="Griffitts J.S."/>
        </authorList>
    </citation>
    <scope>NUCLEOTIDE SEQUENCE</scope>
    <source>
        <strain evidence="1">C017</strain>
        <plasmid evidence="1">pHRC017</plasmid>
    </source>
</reference>
<gene>
    <name evidence="1" type="ORF">pHRC017_0157</name>
</gene>
<protein>
    <submittedName>
        <fullName evidence="1">Uncharacterized protein</fullName>
    </submittedName>
</protein>
<evidence type="ECO:0000313" key="1">
    <source>
        <dbReference type="EMBL" id="AFJ91332.1"/>
    </source>
</evidence>
<dbReference type="EMBL" id="JQ665880">
    <property type="protein sequence ID" value="AFJ91332.1"/>
    <property type="molecule type" value="Genomic_DNA"/>
</dbReference>
<name>I2E1G4_RHIML</name>